<proteinExistence type="predicted"/>
<organism evidence="1">
    <name type="scientific">marine sediment metagenome</name>
    <dbReference type="NCBI Taxonomy" id="412755"/>
    <lineage>
        <taxon>unclassified sequences</taxon>
        <taxon>metagenomes</taxon>
        <taxon>ecological metagenomes</taxon>
    </lineage>
</organism>
<sequence>MPESTTECLIDYVADKYGIAIYRFPIDESLFEVGVRTRLETFISMLKRKQKSEKVSRH</sequence>
<reference evidence="1" key="1">
    <citation type="journal article" date="2014" name="Front. Microbiol.">
        <title>High frequency of phylogenetically diverse reductive dehalogenase-homologous genes in deep subseafloor sedimentary metagenomes.</title>
        <authorList>
            <person name="Kawai M."/>
            <person name="Futagami T."/>
            <person name="Toyoda A."/>
            <person name="Takaki Y."/>
            <person name="Nishi S."/>
            <person name="Hori S."/>
            <person name="Arai W."/>
            <person name="Tsubouchi T."/>
            <person name="Morono Y."/>
            <person name="Uchiyama I."/>
            <person name="Ito T."/>
            <person name="Fujiyama A."/>
            <person name="Inagaki F."/>
            <person name="Takami H."/>
        </authorList>
    </citation>
    <scope>NUCLEOTIDE SEQUENCE</scope>
    <source>
        <strain evidence="1">Expedition CK06-06</strain>
    </source>
</reference>
<dbReference type="EMBL" id="BARW01039326">
    <property type="protein sequence ID" value="GAJ19582.1"/>
    <property type="molecule type" value="Genomic_DNA"/>
</dbReference>
<dbReference type="AlphaFoldDB" id="X1VKE3"/>
<gene>
    <name evidence="1" type="ORF">S12H4_59949</name>
</gene>
<protein>
    <submittedName>
        <fullName evidence="1">Uncharacterized protein</fullName>
    </submittedName>
</protein>
<comment type="caution">
    <text evidence="1">The sequence shown here is derived from an EMBL/GenBank/DDBJ whole genome shotgun (WGS) entry which is preliminary data.</text>
</comment>
<evidence type="ECO:0000313" key="1">
    <source>
        <dbReference type="EMBL" id="GAJ19582.1"/>
    </source>
</evidence>
<name>X1VKE3_9ZZZZ</name>
<accession>X1VKE3</accession>